<name>A0A1C9WAT9_9GAMM</name>
<protein>
    <submittedName>
        <fullName evidence="1">Uncharacterized protein</fullName>
    </submittedName>
</protein>
<evidence type="ECO:0000313" key="1">
    <source>
        <dbReference type="EMBL" id="AOS98253.1"/>
    </source>
</evidence>
<proteinExistence type="predicted"/>
<evidence type="ECO:0000313" key="2">
    <source>
        <dbReference type="Proteomes" id="UP000095672"/>
    </source>
</evidence>
<reference evidence="2" key="1">
    <citation type="submission" date="2016-01" db="EMBL/GenBank/DDBJ databases">
        <title>Complete genome sequence of Microbulbifer sp. CCB-MM1, a halophile isolated from Matang Mangrove Forest, Perak.</title>
        <authorList>
            <person name="Moh T.H."/>
            <person name="Dinesh B."/>
            <person name="Lau N.-S."/>
            <person name="Go F."/>
            <person name="Alexander Chong S.-C."/>
        </authorList>
    </citation>
    <scope>NUCLEOTIDE SEQUENCE [LARGE SCALE GENOMIC DNA]</scope>
    <source>
        <strain evidence="2">CCB-MM1</strain>
    </source>
</reference>
<dbReference type="OrthoDB" id="5737555at2"/>
<dbReference type="AlphaFoldDB" id="A0A1C9WAT9"/>
<accession>A0A1C9WAT9</accession>
<dbReference type="Proteomes" id="UP000095672">
    <property type="component" value="Chromosome"/>
</dbReference>
<sequence length="96" mass="10954">MRLIIGARDHGAGLATTNYVSAKRIMREFPVSILQVVQPLPSRENLIGFLSWCNGRHCLPLRVVLNQVSPEDRRLAMQYLVARGYRTADRVTFMKL</sequence>
<dbReference type="PATRIC" id="fig|1769779.3.peg.2854"/>
<dbReference type="RefSeq" id="WP_069948134.1">
    <property type="nucleotide sequence ID" value="NZ_CP014143.1"/>
</dbReference>
<keyword evidence="2" id="KW-1185">Reference proteome</keyword>
<dbReference type="EMBL" id="CP014143">
    <property type="protein sequence ID" value="AOS98253.1"/>
    <property type="molecule type" value="Genomic_DNA"/>
</dbReference>
<organism evidence="1 2">
    <name type="scientific">Microbulbifer aggregans</name>
    <dbReference type="NCBI Taxonomy" id="1769779"/>
    <lineage>
        <taxon>Bacteria</taxon>
        <taxon>Pseudomonadati</taxon>
        <taxon>Pseudomonadota</taxon>
        <taxon>Gammaproteobacteria</taxon>
        <taxon>Cellvibrionales</taxon>
        <taxon>Microbulbiferaceae</taxon>
        <taxon>Microbulbifer</taxon>
    </lineage>
</organism>
<gene>
    <name evidence="1" type="ORF">AUP74_02859</name>
</gene>
<dbReference type="KEGG" id="micc:AUP74_02859"/>